<feature type="compositionally biased region" description="Basic and acidic residues" evidence="1">
    <location>
        <begin position="882"/>
        <end position="891"/>
    </location>
</feature>
<dbReference type="EMBL" id="KV722343">
    <property type="protein sequence ID" value="OCH94528.1"/>
    <property type="molecule type" value="Genomic_DNA"/>
</dbReference>
<feature type="region of interest" description="Disordered" evidence="1">
    <location>
        <begin position="378"/>
        <end position="430"/>
    </location>
</feature>
<feature type="compositionally biased region" description="Polar residues" evidence="1">
    <location>
        <begin position="261"/>
        <end position="293"/>
    </location>
</feature>
<feature type="region of interest" description="Disordered" evidence="1">
    <location>
        <begin position="226"/>
        <end position="293"/>
    </location>
</feature>
<evidence type="ECO:0000313" key="2">
    <source>
        <dbReference type="EMBL" id="OCH94528.1"/>
    </source>
</evidence>
<organism evidence="2 3">
    <name type="scientific">Obba rivulosa</name>
    <dbReference type="NCBI Taxonomy" id="1052685"/>
    <lineage>
        <taxon>Eukaryota</taxon>
        <taxon>Fungi</taxon>
        <taxon>Dikarya</taxon>
        <taxon>Basidiomycota</taxon>
        <taxon>Agaricomycotina</taxon>
        <taxon>Agaricomycetes</taxon>
        <taxon>Polyporales</taxon>
        <taxon>Gelatoporiaceae</taxon>
        <taxon>Obba</taxon>
    </lineage>
</organism>
<name>A0A8E2DRP0_9APHY</name>
<keyword evidence="3" id="KW-1185">Reference proteome</keyword>
<feature type="region of interest" description="Disordered" evidence="1">
    <location>
        <begin position="936"/>
        <end position="959"/>
    </location>
</feature>
<proteinExistence type="predicted"/>
<feature type="compositionally biased region" description="Low complexity" evidence="1">
    <location>
        <begin position="842"/>
        <end position="854"/>
    </location>
</feature>
<sequence length="1020" mass="109521">MTGTVGSTGPTYISSRSADVILSDVRPIKLKHEALQSVNVLLDEFLYNILTVARSIATDQIKAALTKVMPTNLGKEALLEAEVELKAYWERTTPSEPAERDDDGKFDLQWSFELLRLKCEAYSTMNDSDEDAEAEKRLSAKMEDISGSTPPKTSLLAPAALYLTAILESICEHILSNVSRVTARDSSRTVATVHDVFVALCEDDMIFGTFKAMKVYEQIETLSKVQKPRRSKSFSKSVSSIERASTPSRTSSPYAELVSLRESSGTPARIRQSSESLKSSATAVGNSESTGIPRTSFERAKAMKRFMTHGHTRSSSDKDAANEITRAQSEGGKSRGSTEFEEDYDLLQEFDELMRSGATMKVSLTPDRLKSMEVYNRERSQRARRGVNDISPPIHYKLTDEDGVMSPIIQSPEPMHPEPVRRTPSSSRVTALQHVGPIIEDDEELSHFPSPPPTPYHAVAAARARQTSLNSTTHAPVSRSSSQTSDRYRSISISNAPHPRHDDAASRKSSVSSKPVSPSFPPATPSKSDGMPKQFSGSQSKRTRKTVRNRESMDLDDIMNGSGDEEPAGTPGRASLSPSTRTNGTSSTRKPHISKAARELIAFLEEGPPGEVPSFPHSPSANASVLSFESTKTAKSGRLQRMVSKLTMGGSGERLGRGSSSADSIKGGRPARRDSTKSGTSPPPSYMQQSLHSKRSFPSVIVATPPPRPPAISQSVVAPPTISSISTTTLSSADEHSSQSHSTTPGTPLRRAATRKAVPAWDGEAPTQTSLPVSTSSAVHAVSQASDVEPATPSSSSSVRRHPNGAGRAEGALEKENIALSSSGKSSSTRRPKNAAAGLKIPSSPNLSVPSSPVGPRPLHSKGENGTSGSHSPRAARHHRDAHPEQERHPADLTISAAEIDDFRRLMTVATSADECRVLMEMFLARNGFPCKTPAPPAAPAAADASGARGDAAAQDEEHERSLAEMYLGGGDVEYYEEESSEGSVQSSVAKGPVTPYEGPAMPLAVEKHDVEIPTLLMAH</sequence>
<accession>A0A8E2DRP0</accession>
<protein>
    <submittedName>
        <fullName evidence="2">Uncharacterized protein</fullName>
    </submittedName>
</protein>
<feature type="compositionally biased region" description="Low complexity" evidence="1">
    <location>
        <begin position="507"/>
        <end position="517"/>
    </location>
</feature>
<feature type="compositionally biased region" description="Polar residues" evidence="1">
    <location>
        <begin position="242"/>
        <end position="253"/>
    </location>
</feature>
<evidence type="ECO:0000256" key="1">
    <source>
        <dbReference type="SAM" id="MobiDB-lite"/>
    </source>
</evidence>
<gene>
    <name evidence="2" type="ORF">OBBRIDRAFT_789216</name>
</gene>
<feature type="compositionally biased region" description="Polar residues" evidence="1">
    <location>
        <begin position="617"/>
        <end position="634"/>
    </location>
</feature>
<feature type="compositionally biased region" description="Polar residues" evidence="1">
    <location>
        <begin position="576"/>
        <end position="588"/>
    </location>
</feature>
<feature type="region of interest" description="Disordered" evidence="1">
    <location>
        <begin position="308"/>
        <end position="339"/>
    </location>
</feature>
<dbReference type="OrthoDB" id="5382203at2759"/>
<dbReference type="Proteomes" id="UP000250043">
    <property type="component" value="Unassembled WGS sequence"/>
</dbReference>
<dbReference type="AlphaFoldDB" id="A0A8E2DRP0"/>
<dbReference type="Gene3D" id="1.10.20.10">
    <property type="entry name" value="Histone, subunit A"/>
    <property type="match status" value="1"/>
</dbReference>
<feature type="compositionally biased region" description="Polar residues" evidence="1">
    <location>
        <begin position="766"/>
        <end position="798"/>
    </location>
</feature>
<reference evidence="2 3" key="1">
    <citation type="submission" date="2016-07" db="EMBL/GenBank/DDBJ databases">
        <title>Draft genome of the white-rot fungus Obba rivulosa 3A-2.</title>
        <authorList>
            <consortium name="DOE Joint Genome Institute"/>
            <person name="Miettinen O."/>
            <person name="Riley R."/>
            <person name="Acob R."/>
            <person name="Barry K."/>
            <person name="Cullen D."/>
            <person name="De Vries R."/>
            <person name="Hainaut M."/>
            <person name="Hatakka A."/>
            <person name="Henrissat B."/>
            <person name="Hilden K."/>
            <person name="Kuo R."/>
            <person name="Labutti K."/>
            <person name="Lipzen A."/>
            <person name="Makela M.R."/>
            <person name="Sandor L."/>
            <person name="Spatafora J.W."/>
            <person name="Grigoriev I.V."/>
            <person name="Hibbett D.S."/>
        </authorList>
    </citation>
    <scope>NUCLEOTIDE SEQUENCE [LARGE SCALE GENOMIC DNA]</scope>
    <source>
        <strain evidence="2 3">3A-2</strain>
    </source>
</reference>
<feature type="compositionally biased region" description="Low complexity" evidence="1">
    <location>
        <begin position="721"/>
        <end position="732"/>
    </location>
</feature>
<feature type="compositionally biased region" description="Low complexity" evidence="1">
    <location>
        <begin position="940"/>
        <end position="953"/>
    </location>
</feature>
<dbReference type="GO" id="GO:0046982">
    <property type="term" value="F:protein heterodimerization activity"/>
    <property type="evidence" value="ECO:0007669"/>
    <property type="project" value="InterPro"/>
</dbReference>
<feature type="region of interest" description="Disordered" evidence="1">
    <location>
        <begin position="461"/>
        <end position="894"/>
    </location>
</feature>
<evidence type="ECO:0000313" key="3">
    <source>
        <dbReference type="Proteomes" id="UP000250043"/>
    </source>
</evidence>
<feature type="compositionally biased region" description="Polar residues" evidence="1">
    <location>
        <begin position="465"/>
        <end position="495"/>
    </location>
</feature>
<dbReference type="InterPro" id="IPR009072">
    <property type="entry name" value="Histone-fold"/>
</dbReference>